<dbReference type="Proteomes" id="UP000789525">
    <property type="component" value="Unassembled WGS sequence"/>
</dbReference>
<dbReference type="EMBL" id="CAJVPT010011582">
    <property type="protein sequence ID" value="CAG8580228.1"/>
    <property type="molecule type" value="Genomic_DNA"/>
</dbReference>
<proteinExistence type="predicted"/>
<keyword evidence="2" id="KW-1185">Reference proteome</keyword>
<reference evidence="1" key="1">
    <citation type="submission" date="2021-06" db="EMBL/GenBank/DDBJ databases">
        <authorList>
            <person name="Kallberg Y."/>
            <person name="Tangrot J."/>
            <person name="Rosling A."/>
        </authorList>
    </citation>
    <scope>NUCLEOTIDE SEQUENCE</scope>
    <source>
        <strain evidence="1">CL356</strain>
    </source>
</reference>
<accession>A0ACA9MCN1</accession>
<feature type="non-terminal residue" evidence="1">
    <location>
        <position position="1"/>
    </location>
</feature>
<evidence type="ECO:0000313" key="1">
    <source>
        <dbReference type="EMBL" id="CAG8580228.1"/>
    </source>
</evidence>
<evidence type="ECO:0000313" key="2">
    <source>
        <dbReference type="Proteomes" id="UP000789525"/>
    </source>
</evidence>
<name>A0ACA9MCN1_9GLOM</name>
<comment type="caution">
    <text evidence="1">The sequence shown here is derived from an EMBL/GenBank/DDBJ whole genome shotgun (WGS) entry which is preliminary data.</text>
</comment>
<sequence>VWSLNSNKHLETYPISSAQDDDMDMDSNDSDDVLVSYLDEFNPLNPLPPTPQKYLRVLTSSPIRDSMSFDFVVYIPTSRNGFFGIYRVMVDASGGLKQLYLIRRSYQNPSEQLRSGDYPFHDLIDMELTPSHKIEVNESDNGNGEMKSREWRLWALWKRKRQTVLTYTHFRLTYYDVTGSNGYEAISGLSNDDDSIGKRWEHVAGTPVEKHDKGYLYRLPDLQTDHVKVCTDYLFCPGRFSASIINRALERYIRLFKTENSEEFQEKDFLEYESIIKNVNTDLKQKVKGVVAKHVRLQNDPENDIPLENDHKQLVIGEWVHFMLLCIEIKETSRFPLSLSIIQAGYFVAVTQQDSVSTIRVCDTLELFHYYTSGEFKFLNLSIRSKSQLSVTYPQSEAVKPSDMIRLFKSMNLLVSSFLDVDLLLLDRAIFKTLSKPYLTSVRQSAAEFYENHLSHRIQPNLKAKIWKLLETYQRPERIIFIILTALNDVMFEMSDNIGKTTKTTVFVDALISSATADIIRSHYVISRNLYLLLVFMVCTKPHLGMEQRVSMSMSTLYVYMILKWISEQSAYSDATVDKSITAEDGMFEKFSDLSVANTKNVSELPDLRYSLLHSLIHQQYPLDLSFRTQFLPVIIMRGVKYLVDGMGFLLNNSPQLMVMTPKSYSKFGKLLYASGFFDHLHQYLQFLLETPSSLYLYGEQLLKERKFDKAAEKFIRAGEPIIPSQDYLPGNLTGYYRHVATLFENCEQSVYVIKFCTLALEAFKEDQRQSPEGRDLVSQLCSKIFTNAMQTDLFDEAYKAMMMNPILVSRQANLRPFVVNLCEKKKSIMLQQYPFLDLRGDLEAILEFHARCHVVTDVPNYSMICYSYYISRKKFRDAARVVYQYAKKIEESSLVFDNFQKAMTELASSYLSAINALEQVSPASLAWFHYITLSPSDDDRSRKRTKYDEEASKDNKVITEIISLPELKKSYTLVMARLELGREFTEKVTPIKSQEAVKLCSYAGKFDLAISIAKLFEIPLDDVFERMTRKCLLPSSSNTESSERKTSSWVRNNEAAQVIHGTETDKAWAMLRKYLDKYDKREETLCRYRAVVLRTMLTVNSHICIPEWLTSFYKTYNQAEHIKILMDFGRLSDAVMAVSDLLEMESNRHDGKIASHCLPWNIIENVRSLLDQTIVSPQLKAGKETLEKLKNVLDEVTKSYFRAISSE</sequence>
<protein>
    <submittedName>
        <fullName evidence="1">5118_t:CDS:1</fullName>
    </submittedName>
</protein>
<organism evidence="1 2">
    <name type="scientific">Acaulospora colombiana</name>
    <dbReference type="NCBI Taxonomy" id="27376"/>
    <lineage>
        <taxon>Eukaryota</taxon>
        <taxon>Fungi</taxon>
        <taxon>Fungi incertae sedis</taxon>
        <taxon>Mucoromycota</taxon>
        <taxon>Glomeromycotina</taxon>
        <taxon>Glomeromycetes</taxon>
        <taxon>Diversisporales</taxon>
        <taxon>Acaulosporaceae</taxon>
        <taxon>Acaulospora</taxon>
    </lineage>
</organism>
<gene>
    <name evidence="1" type="ORF">ACOLOM_LOCUS5940</name>
</gene>